<feature type="domain" description="Protein export membrane protein SecD/SecF C-terminal" evidence="12">
    <location>
        <begin position="377"/>
        <end position="540"/>
    </location>
</feature>
<dbReference type="PANTHER" id="PTHR30081:SF1">
    <property type="entry name" value="PROTEIN TRANSLOCASE SUBUNIT SECD"/>
    <property type="match status" value="1"/>
</dbReference>
<comment type="caution">
    <text evidence="10">Lacks conserved residue(s) required for the propagation of feature annotation.</text>
</comment>
<evidence type="ECO:0000256" key="9">
    <source>
        <dbReference type="ARBA" id="ARBA00023136"/>
    </source>
</evidence>
<feature type="domain" description="SecDF P1 head subdomain" evidence="14">
    <location>
        <begin position="271"/>
        <end position="374"/>
    </location>
</feature>
<comment type="subcellular location">
    <subcellularLocation>
        <location evidence="1 10">Cell membrane</location>
        <topology evidence="1 10">Multi-pass membrane protein</topology>
    </subcellularLocation>
</comment>
<evidence type="ECO:0000259" key="14">
    <source>
        <dbReference type="Pfam" id="PF22599"/>
    </source>
</evidence>
<name>A0A1M7Y355_9BACT</name>
<evidence type="ECO:0000259" key="12">
    <source>
        <dbReference type="Pfam" id="PF02355"/>
    </source>
</evidence>
<dbReference type="Pfam" id="PF21760">
    <property type="entry name" value="SecD_1st"/>
    <property type="match status" value="1"/>
</dbReference>
<dbReference type="HAMAP" id="MF_01463_B">
    <property type="entry name" value="SecD_B"/>
    <property type="match status" value="1"/>
</dbReference>
<dbReference type="InterPro" id="IPR054384">
    <property type="entry name" value="SecDF_P1_head"/>
</dbReference>
<dbReference type="AlphaFoldDB" id="A0A1M7Y355"/>
<evidence type="ECO:0000313" key="16">
    <source>
        <dbReference type="Proteomes" id="UP000184603"/>
    </source>
</evidence>
<dbReference type="GO" id="GO:0043952">
    <property type="term" value="P:protein transport by the Sec complex"/>
    <property type="evidence" value="ECO:0007669"/>
    <property type="project" value="UniProtKB-UniRule"/>
</dbReference>
<comment type="similarity">
    <text evidence="11">Belongs to the SecD/SecF family. SecF subfamily.</text>
</comment>
<protein>
    <recommendedName>
        <fullName evidence="10 11">Multifunctional fusion protein</fullName>
    </recommendedName>
    <domain>
        <recommendedName>
            <fullName evidence="10">Protein translocase subunit SecD</fullName>
        </recommendedName>
    </domain>
    <domain>
        <recommendedName>
            <fullName evidence="11">Protein-export membrane protein SecF</fullName>
        </recommendedName>
    </domain>
</protein>
<feature type="transmembrane region" description="Helical" evidence="10">
    <location>
        <begin position="519"/>
        <end position="543"/>
    </location>
</feature>
<evidence type="ECO:0000256" key="10">
    <source>
        <dbReference type="HAMAP-Rule" id="MF_01463"/>
    </source>
</evidence>
<dbReference type="InterPro" id="IPR022645">
    <property type="entry name" value="SecD/SecF_bac"/>
</dbReference>
<dbReference type="GO" id="GO:0006605">
    <property type="term" value="P:protein targeting"/>
    <property type="evidence" value="ECO:0007669"/>
    <property type="project" value="UniProtKB-UniRule"/>
</dbReference>
<keyword evidence="3 10" id="KW-1003">Cell membrane</keyword>
<dbReference type="InterPro" id="IPR022813">
    <property type="entry name" value="SecD/SecF_arch_bac"/>
</dbReference>
<comment type="function">
    <text evidence="10">Part of the Sec protein translocase complex. Interacts with the SecYEG preprotein conducting channel. SecDF uses the proton motive force (PMF) to complete protein translocation after the ATP-dependent function of SecA.</text>
</comment>
<evidence type="ECO:0000256" key="3">
    <source>
        <dbReference type="ARBA" id="ARBA00022475"/>
    </source>
</evidence>
<evidence type="ECO:0000256" key="6">
    <source>
        <dbReference type="ARBA" id="ARBA00022927"/>
    </source>
</evidence>
<evidence type="ECO:0000256" key="7">
    <source>
        <dbReference type="ARBA" id="ARBA00022989"/>
    </source>
</evidence>
<dbReference type="NCBIfam" id="NF009583">
    <property type="entry name" value="PRK13024.1-3"/>
    <property type="match status" value="1"/>
</dbReference>
<evidence type="ECO:0000259" key="13">
    <source>
        <dbReference type="Pfam" id="PF21760"/>
    </source>
</evidence>
<dbReference type="InterPro" id="IPR048631">
    <property type="entry name" value="SecD_1st"/>
</dbReference>
<dbReference type="OrthoDB" id="9805019at2"/>
<keyword evidence="8 10" id="KW-0811">Translocation</keyword>
<dbReference type="PRINTS" id="PR01755">
    <property type="entry name" value="SECFTRNLCASE"/>
</dbReference>
<dbReference type="FunFam" id="1.20.1640.10:FF:000004">
    <property type="entry name" value="Protein translocase subunit SecD"/>
    <property type="match status" value="1"/>
</dbReference>
<organism evidence="15 16">
    <name type="scientific">Desulfopila aestuarii DSM 18488</name>
    <dbReference type="NCBI Taxonomy" id="1121416"/>
    <lineage>
        <taxon>Bacteria</taxon>
        <taxon>Pseudomonadati</taxon>
        <taxon>Thermodesulfobacteriota</taxon>
        <taxon>Desulfobulbia</taxon>
        <taxon>Desulfobulbales</taxon>
        <taxon>Desulfocapsaceae</taxon>
        <taxon>Desulfopila</taxon>
    </lineage>
</organism>
<dbReference type="NCBIfam" id="TIGR01129">
    <property type="entry name" value="secD"/>
    <property type="match status" value="1"/>
</dbReference>
<keyword evidence="4" id="KW-0997">Cell inner membrane</keyword>
<proteinExistence type="inferred from homology"/>
<reference evidence="15 16" key="1">
    <citation type="submission" date="2016-12" db="EMBL/GenBank/DDBJ databases">
        <authorList>
            <person name="Song W.-J."/>
            <person name="Kurnit D.M."/>
        </authorList>
    </citation>
    <scope>NUCLEOTIDE SEQUENCE [LARGE SCALE GENOMIC DNA]</scope>
    <source>
        <strain evidence="15 16">DSM 18488</strain>
    </source>
</reference>
<dbReference type="Pfam" id="PF02355">
    <property type="entry name" value="SecD_SecF_C"/>
    <property type="match status" value="2"/>
</dbReference>
<dbReference type="NCBIfam" id="TIGR00966">
    <property type="entry name" value="transloc_SecF"/>
    <property type="match status" value="1"/>
</dbReference>
<feature type="domain" description="Protein export membrane protein SecD/SecF C-terminal" evidence="12">
    <location>
        <begin position="678"/>
        <end position="852"/>
    </location>
</feature>
<evidence type="ECO:0000256" key="2">
    <source>
        <dbReference type="ARBA" id="ARBA00022448"/>
    </source>
</evidence>
<comment type="subunit">
    <text evidence="10">Forms a complex with SecF. Part of the essential Sec protein translocation apparatus which comprises SecA, SecYEG and auxiliary proteins SecDF. Other proteins may also be involved.</text>
</comment>
<feature type="transmembrane region" description="Helical" evidence="10">
    <location>
        <begin position="697"/>
        <end position="714"/>
    </location>
</feature>
<dbReference type="FunFam" id="3.30.1360.200:FF:000002">
    <property type="entry name" value="Preprotein translocase subunit SecD"/>
    <property type="match status" value="1"/>
</dbReference>
<dbReference type="GO" id="GO:0005886">
    <property type="term" value="C:plasma membrane"/>
    <property type="evidence" value="ECO:0007669"/>
    <property type="project" value="UniProtKB-SubCell"/>
</dbReference>
<dbReference type="Pfam" id="PF07549">
    <property type="entry name" value="Sec_GG"/>
    <property type="match status" value="2"/>
</dbReference>
<keyword evidence="7 10" id="KW-1133">Transmembrane helix</keyword>
<dbReference type="Gene3D" id="3.30.1360.200">
    <property type="match status" value="1"/>
</dbReference>
<dbReference type="Proteomes" id="UP000184603">
    <property type="component" value="Unassembled WGS sequence"/>
</dbReference>
<feature type="transmembrane region" description="Helical" evidence="10">
    <location>
        <begin position="396"/>
        <end position="415"/>
    </location>
</feature>
<accession>A0A1M7Y355</accession>
<dbReference type="NCBIfam" id="TIGR00916">
    <property type="entry name" value="2A0604s01"/>
    <property type="match status" value="2"/>
</dbReference>
<dbReference type="InterPro" id="IPR005791">
    <property type="entry name" value="SecD"/>
</dbReference>
<dbReference type="InterPro" id="IPR055344">
    <property type="entry name" value="SecD_SecF_C_bact"/>
</dbReference>
<evidence type="ECO:0000256" key="11">
    <source>
        <dbReference type="HAMAP-Rule" id="MF_01464"/>
    </source>
</evidence>
<keyword evidence="16" id="KW-1185">Reference proteome</keyword>
<dbReference type="GO" id="GO:0065002">
    <property type="term" value="P:intracellular protein transmembrane transport"/>
    <property type="evidence" value="ECO:0007669"/>
    <property type="project" value="UniProtKB-UniRule"/>
</dbReference>
<dbReference type="HAMAP" id="MF_01464_B">
    <property type="entry name" value="SecF_B"/>
    <property type="match status" value="1"/>
</dbReference>
<feature type="transmembrane region" description="Helical" evidence="10">
    <location>
        <begin position="488"/>
        <end position="513"/>
    </location>
</feature>
<keyword evidence="5 10" id="KW-0812">Transmembrane</keyword>
<evidence type="ECO:0000256" key="1">
    <source>
        <dbReference type="ARBA" id="ARBA00004651"/>
    </source>
</evidence>
<dbReference type="GO" id="GO:0015450">
    <property type="term" value="F:protein-transporting ATPase activity"/>
    <property type="evidence" value="ECO:0007669"/>
    <property type="project" value="InterPro"/>
</dbReference>
<feature type="domain" description="Protein translocase subunit SecDF P1" evidence="13">
    <location>
        <begin position="154"/>
        <end position="211"/>
    </location>
</feature>
<dbReference type="SUPFAM" id="SSF82866">
    <property type="entry name" value="Multidrug efflux transporter AcrB transmembrane domain"/>
    <property type="match status" value="2"/>
</dbReference>
<evidence type="ECO:0000256" key="8">
    <source>
        <dbReference type="ARBA" id="ARBA00023010"/>
    </source>
</evidence>
<dbReference type="PANTHER" id="PTHR30081">
    <property type="entry name" value="PROTEIN-EXPORT MEMBRANE PROTEIN SEC"/>
    <property type="match status" value="1"/>
</dbReference>
<comment type="similarity">
    <text evidence="10">Belongs to the SecD/SecF family. SecD subfamily.</text>
</comment>
<feature type="transmembrane region" description="Helical" evidence="10">
    <location>
        <begin position="800"/>
        <end position="821"/>
    </location>
</feature>
<dbReference type="InterPro" id="IPR005665">
    <property type="entry name" value="SecF_bac"/>
</dbReference>
<sequence length="855" mass="92672">MNTSLKLKLGLLASVVVLTIFTIVPSFYSSTPDWWKKYMAPEGLRLGLDLQGGMHLVLKVNLEKAQENTLEFAASDLKDTLAEKSISAVRTPSTDPVVAILTLPNTGAVEQVQSLISDDFPDIEANVETKEGAFPRIFLKLKQEKIDFIKNHAVDQSLEIIRNRIDQFGVAEPVIIRQGVDEIVVQLPGVKDPERAMKLLGDTAQLEFKMVGDAAGVDLQSLIAQAKTSGQWQEGEPIAKLNRAMQASLPDNTSIHFEKNIDPTTKKEIVTPLLLENKTLMTGDMVKDAQVRIGGTFNEPYVSLDLTGRGGKVFANLTEKNVGRRMAIVLDGIVRSAPVIRERILGGSAQISGSFTHEEASDLAIVLRVGALPAPVDIIQNMTVGASLGQDSINKGLTSGFFGTILVIGFMLIYYRLAGVIANVAMSLNILFLFSGLAILNATLTMPGIAGIVLSVGMAVDANILIFERMREEYSLGKSVRSSIDSGFGKAFWTIMDSQITTLITALALFLFGTGPIKGFAVTLSLGIIFNLFTSLFCSRLMFDTVNSFSPFKKLSFMQILEKPNLDYMKIKNITFAASGVMVLIGLIAFIQIGRGAANLGVDFSGGSLLQYKAAKEFTMAEVRKTFDNSNLEGIDLQEVENENRLIVKVKKDEKTVANLDDSVGQILSANLGDKGFVLESQSEIGSSVSAVLRNKAILAIALSMFGVIVYLALRFDFSFGLAAAAATFHDVLVVLGICWMMNVEITLLIVTALLTLAGYSLNDTVVIFDRIRENSQKNENATLTAVINESVNQVLGRTIALSLTVLLSLLALYFLGGSVIHDFSFAMLAGVIVGTYSSIFIASPLLTVLRKTQK</sequence>
<dbReference type="InterPro" id="IPR022646">
    <property type="entry name" value="SecD/SecF_CS"/>
</dbReference>
<dbReference type="EMBL" id="FRFE01000005">
    <property type="protein sequence ID" value="SHO46205.1"/>
    <property type="molecule type" value="Genomic_DNA"/>
</dbReference>
<keyword evidence="6 10" id="KW-0653">Protein transport</keyword>
<keyword evidence="2 10" id="KW-0813">Transport</keyword>
<gene>
    <name evidence="11" type="primary">secF</name>
    <name evidence="10" type="synonym">secD</name>
    <name evidence="15" type="ORF">SAMN02745220_01359</name>
</gene>
<dbReference type="Gene3D" id="3.30.70.3400">
    <property type="match status" value="2"/>
</dbReference>
<dbReference type="InterPro" id="IPR048634">
    <property type="entry name" value="SecD_SecF_C"/>
</dbReference>
<feature type="transmembrane region" description="Helical" evidence="10">
    <location>
        <begin position="573"/>
        <end position="593"/>
    </location>
</feature>
<dbReference type="Pfam" id="PF22599">
    <property type="entry name" value="SecDF_P1_head"/>
    <property type="match status" value="1"/>
</dbReference>
<evidence type="ECO:0000313" key="15">
    <source>
        <dbReference type="EMBL" id="SHO46205.1"/>
    </source>
</evidence>
<dbReference type="STRING" id="1121416.SAMN02745220_01359"/>
<keyword evidence="9 10" id="KW-0472">Membrane</keyword>
<evidence type="ECO:0000256" key="4">
    <source>
        <dbReference type="ARBA" id="ARBA00022519"/>
    </source>
</evidence>
<evidence type="ECO:0000256" key="5">
    <source>
        <dbReference type="ARBA" id="ARBA00022692"/>
    </source>
</evidence>
<feature type="transmembrane region" description="Helical" evidence="10">
    <location>
        <begin position="9"/>
        <end position="28"/>
    </location>
</feature>
<dbReference type="RefSeq" id="WP_073612702.1">
    <property type="nucleotide sequence ID" value="NZ_FRFE01000005.1"/>
</dbReference>
<comment type="subunit">
    <text evidence="11">Forms a complex with SecD. Part of the essential Sec protein translocation apparatus which comprises SecA, SecYEG and auxiliary proteins SecDF. Other proteins may also be involved.</text>
</comment>
<feature type="transmembrane region" description="Helical" evidence="10">
    <location>
        <begin position="827"/>
        <end position="850"/>
    </location>
</feature>
<dbReference type="Gene3D" id="1.20.1640.10">
    <property type="entry name" value="Multidrug efflux transporter AcrB transmembrane domain"/>
    <property type="match status" value="2"/>
</dbReference>